<comment type="caution">
    <text evidence="2">The sequence shown here is derived from an EMBL/GenBank/DDBJ whole genome shotgun (WGS) entry which is preliminary data.</text>
</comment>
<evidence type="ECO:0000256" key="1">
    <source>
        <dbReference type="SAM" id="MobiDB-lite"/>
    </source>
</evidence>
<name>A0A5B7HB17_PORTR</name>
<feature type="compositionally biased region" description="Polar residues" evidence="1">
    <location>
        <begin position="1"/>
        <end position="20"/>
    </location>
</feature>
<dbReference type="AlphaFoldDB" id="A0A5B7HB17"/>
<sequence>MQPLNLTQPATQPTFLSSTSRTDHGAPGRDLQIPDEAEADGRREYWARGIVGRGVESLHMTGRVFVVRGGVARDQRAKVSWRGQGWWSRKLPRPVLFPKAAPAGDWRAPKVRGVMRQHSLNHLKAWSHGCRGTA</sequence>
<keyword evidence="3" id="KW-1185">Reference proteome</keyword>
<feature type="region of interest" description="Disordered" evidence="1">
    <location>
        <begin position="1"/>
        <end position="37"/>
    </location>
</feature>
<proteinExistence type="predicted"/>
<gene>
    <name evidence="2" type="ORF">E2C01_061343</name>
</gene>
<dbReference type="Proteomes" id="UP000324222">
    <property type="component" value="Unassembled WGS sequence"/>
</dbReference>
<reference evidence="2 3" key="1">
    <citation type="submission" date="2019-05" db="EMBL/GenBank/DDBJ databases">
        <title>Another draft genome of Portunus trituberculatus and its Hox gene families provides insights of decapod evolution.</title>
        <authorList>
            <person name="Jeong J.-H."/>
            <person name="Song I."/>
            <person name="Kim S."/>
            <person name="Choi T."/>
            <person name="Kim D."/>
            <person name="Ryu S."/>
            <person name="Kim W."/>
        </authorList>
    </citation>
    <scope>NUCLEOTIDE SEQUENCE [LARGE SCALE GENOMIC DNA]</scope>
    <source>
        <tissue evidence="2">Muscle</tissue>
    </source>
</reference>
<protein>
    <submittedName>
        <fullName evidence="2">Uncharacterized protein</fullName>
    </submittedName>
</protein>
<evidence type="ECO:0000313" key="2">
    <source>
        <dbReference type="EMBL" id="MPC67176.1"/>
    </source>
</evidence>
<organism evidence="2 3">
    <name type="scientific">Portunus trituberculatus</name>
    <name type="common">Swimming crab</name>
    <name type="synonym">Neptunus trituberculatus</name>
    <dbReference type="NCBI Taxonomy" id="210409"/>
    <lineage>
        <taxon>Eukaryota</taxon>
        <taxon>Metazoa</taxon>
        <taxon>Ecdysozoa</taxon>
        <taxon>Arthropoda</taxon>
        <taxon>Crustacea</taxon>
        <taxon>Multicrustacea</taxon>
        <taxon>Malacostraca</taxon>
        <taxon>Eumalacostraca</taxon>
        <taxon>Eucarida</taxon>
        <taxon>Decapoda</taxon>
        <taxon>Pleocyemata</taxon>
        <taxon>Brachyura</taxon>
        <taxon>Eubrachyura</taxon>
        <taxon>Portunoidea</taxon>
        <taxon>Portunidae</taxon>
        <taxon>Portuninae</taxon>
        <taxon>Portunus</taxon>
    </lineage>
</organism>
<dbReference type="EMBL" id="VSRR010025846">
    <property type="protein sequence ID" value="MPC67176.1"/>
    <property type="molecule type" value="Genomic_DNA"/>
</dbReference>
<accession>A0A5B7HB17</accession>
<evidence type="ECO:0000313" key="3">
    <source>
        <dbReference type="Proteomes" id="UP000324222"/>
    </source>
</evidence>